<proteinExistence type="predicted"/>
<dbReference type="OrthoDB" id="3666466at2"/>
<sequence>MNHILRGLAANPALPAELVDRLITVADDEIAAELAARPDLGRAQALALAARDEDTAVRLAYEGRLTSADIDPVAQPQAALALLDTGAGLPEWARRFATDPVTERRAKLAACPDLPPDVTDTLAADSEIAVVAELALWTTPDMAARLARHPHAEVRRAVAANEATPPAVLEMLLAGDGLPPARRCLVCDRERTPAAHARPHPHPHPADDLPPGAFCTGSHESTVHDMWRQALSNPATPAPAAAGFAGHSSALLRWSLAGRPDLPPEVWGRLADDPLPGIRGDLAENPAVDATHLRALATDVSPDVRRSLAHNPRVPLDLLTSLAGTARIGATLLPRIAAATPAEVENLAKSPDPAVRMLLAARRDLPPGTRDALAADTDAKVLKSIAPHPGLSEARLRDMIDRHGVRVLAKVATNPDASPSLLEHVTRHDPPVPKAFREVARHRNATAPALLACLTDRQARPMAAAHPSLPVSAIVELLSDAEGRVAEAAAANPSLPPAMMLKLTP</sequence>
<name>A0A1I2DM84_9ACTN</name>
<evidence type="ECO:0000313" key="2">
    <source>
        <dbReference type="Proteomes" id="UP000181942"/>
    </source>
</evidence>
<accession>A0A1I2DM84</accession>
<evidence type="ECO:0000313" key="1">
    <source>
        <dbReference type="EMBL" id="SFE81411.1"/>
    </source>
</evidence>
<dbReference type="Proteomes" id="UP000181942">
    <property type="component" value="Unassembled WGS sequence"/>
</dbReference>
<organism evidence="1 2">
    <name type="scientific">Streptomyces mirabilis</name>
    <dbReference type="NCBI Taxonomy" id="68239"/>
    <lineage>
        <taxon>Bacteria</taxon>
        <taxon>Bacillati</taxon>
        <taxon>Actinomycetota</taxon>
        <taxon>Actinomycetes</taxon>
        <taxon>Kitasatosporales</taxon>
        <taxon>Streptomycetaceae</taxon>
        <taxon>Streptomyces</taxon>
    </lineage>
</organism>
<gene>
    <name evidence="1" type="ORF">SAMN02787118_102716</name>
</gene>
<evidence type="ECO:0008006" key="3">
    <source>
        <dbReference type="Google" id="ProtNLM"/>
    </source>
</evidence>
<dbReference type="InterPro" id="IPR011989">
    <property type="entry name" value="ARM-like"/>
</dbReference>
<dbReference type="Gene3D" id="1.25.10.10">
    <property type="entry name" value="Leucine-rich Repeat Variant"/>
    <property type="match status" value="3"/>
</dbReference>
<reference evidence="1 2" key="1">
    <citation type="submission" date="2016-10" db="EMBL/GenBank/DDBJ databases">
        <authorList>
            <person name="de Groot N.N."/>
        </authorList>
    </citation>
    <scope>NUCLEOTIDE SEQUENCE [LARGE SCALE GENOMIC DNA]</scope>
    <source>
        <strain evidence="1 2">OK461</strain>
    </source>
</reference>
<dbReference type="RefSeq" id="WP_075026636.1">
    <property type="nucleotide sequence ID" value="NZ_FONR01000002.1"/>
</dbReference>
<dbReference type="EMBL" id="FONR01000002">
    <property type="protein sequence ID" value="SFE81411.1"/>
    <property type="molecule type" value="Genomic_DNA"/>
</dbReference>
<protein>
    <recommendedName>
        <fullName evidence="3">Leucine rich repeat variant</fullName>
    </recommendedName>
</protein>
<dbReference type="AlphaFoldDB" id="A0A1I2DM84"/>